<feature type="transmembrane region" description="Helical" evidence="12">
    <location>
        <begin position="686"/>
        <end position="704"/>
    </location>
</feature>
<evidence type="ECO:0000313" key="14">
    <source>
        <dbReference type="Proteomes" id="UP001652680"/>
    </source>
</evidence>
<dbReference type="AlphaFoldDB" id="A0A6P4ELU9"/>
<reference evidence="14" key="1">
    <citation type="journal article" date="2021" name="Elife">
        <title>Highly contiguous assemblies of 101 drosophilid genomes.</title>
        <authorList>
            <person name="Kim B.Y."/>
            <person name="Wang J.R."/>
            <person name="Miller D.E."/>
            <person name="Barmina O."/>
            <person name="Delaney E."/>
            <person name="Thompson A."/>
            <person name="Comeault A.A."/>
            <person name="Peede D."/>
            <person name="D'Agostino E.R."/>
            <person name="Pelaez J."/>
            <person name="Aguilar J.M."/>
            <person name="Haji D."/>
            <person name="Matsunaga T."/>
            <person name="Armstrong E.E."/>
            <person name="Zych M."/>
            <person name="Ogawa Y."/>
            <person name="Stamenkovic-Radak M."/>
            <person name="Jelic M."/>
            <person name="Veselinovic M.S."/>
            <person name="Tanaskovic M."/>
            <person name="Eric P."/>
            <person name="Gao J.J."/>
            <person name="Katoh T.K."/>
            <person name="Toda M.J."/>
            <person name="Watabe H."/>
            <person name="Watada M."/>
            <person name="Davis J.S."/>
            <person name="Moyle L.C."/>
            <person name="Manoli G."/>
            <person name="Bertolini E."/>
            <person name="Kostal V."/>
            <person name="Hawley R.S."/>
            <person name="Takahashi A."/>
            <person name="Jones C.D."/>
            <person name="Price D.K."/>
            <person name="Whiteman N."/>
            <person name="Kopp A."/>
            <person name="Matute D.R."/>
            <person name="Petrov D.A."/>
        </authorList>
    </citation>
    <scope>NUCLEOTIDE SEQUENCE [LARGE SCALE GENOMIC DNA]</scope>
</reference>
<feature type="transmembrane region" description="Helical" evidence="12">
    <location>
        <begin position="757"/>
        <end position="776"/>
    </location>
</feature>
<protein>
    <submittedName>
        <fullName evidence="15">Otopetrin-2 isoform X1</fullName>
    </submittedName>
</protein>
<dbReference type="GeneID" id="108040988"/>
<evidence type="ECO:0000256" key="1">
    <source>
        <dbReference type="ARBA" id="ARBA00004651"/>
    </source>
</evidence>
<evidence type="ECO:0000256" key="2">
    <source>
        <dbReference type="ARBA" id="ARBA00006513"/>
    </source>
</evidence>
<evidence type="ECO:0000256" key="10">
    <source>
        <dbReference type="ARBA" id="ARBA00023303"/>
    </source>
</evidence>
<dbReference type="OrthoDB" id="6429739at2759"/>
<evidence type="ECO:0000256" key="3">
    <source>
        <dbReference type="ARBA" id="ARBA00022448"/>
    </source>
</evidence>
<keyword evidence="4" id="KW-1003">Cell membrane</keyword>
<dbReference type="PANTHER" id="PTHR21522:SF30">
    <property type="entry name" value="GH01206P"/>
    <property type="match status" value="1"/>
</dbReference>
<evidence type="ECO:0000313" key="13">
    <source>
        <dbReference type="EnsemblMetazoa" id="XP_016974221.1"/>
    </source>
</evidence>
<comment type="subcellular location">
    <subcellularLocation>
        <location evidence="1">Cell membrane</location>
        <topology evidence="1">Multi-pass membrane protein</topology>
    </subcellularLocation>
</comment>
<keyword evidence="8" id="KW-0406">Ion transport</keyword>
<feature type="region of interest" description="Disordered" evidence="11">
    <location>
        <begin position="172"/>
        <end position="196"/>
    </location>
</feature>
<keyword evidence="7 12" id="KW-1133">Transmembrane helix</keyword>
<evidence type="ECO:0000256" key="4">
    <source>
        <dbReference type="ARBA" id="ARBA00022475"/>
    </source>
</evidence>
<feature type="region of interest" description="Disordered" evidence="11">
    <location>
        <begin position="55"/>
        <end position="78"/>
    </location>
</feature>
<feature type="compositionally biased region" description="Polar residues" evidence="11">
    <location>
        <begin position="183"/>
        <end position="196"/>
    </location>
</feature>
<evidence type="ECO:0000256" key="5">
    <source>
        <dbReference type="ARBA" id="ARBA00022692"/>
    </source>
</evidence>
<dbReference type="InterPro" id="IPR004878">
    <property type="entry name" value="Otopetrin"/>
</dbReference>
<sequence>MSLINLKSKDMYDEPINLWRTKQRVHYHHDVISKENDSHRSSDASEYITIKVPKKSASFSRSPPNSLPPSVPGTPRHSVAATSNQVIRYARTSCDHCGHHSIPVMSPHPISPLAKSQTNLDLVEHASQRQALLPLPTIGIHRDDSACTLQVSRRPSLLLQEILTQRPPLYGRKDGNGFLSPRTAKNGNLQGTASGSTATINFQSGTTSARNGSTAFFDNGAKSFQAKQQKEKNRRTGNDAISSALSATYCKLLVLLGVCLPITEVISDQIPTYVYQGFYVYLYVGSILFVIFLYISAFRNRSLFNALKDFHEKNSNVHLKHKVTHFGSFYLRVGAIAFAIGTMVYSGLEFGQFFELNGHPGCRDVFVAITPICRMVLCIAQVQFIFLNTTYMDMARHKVTSRFGLMHMVATNLCEWLYVLVEETKHEIFHISQHEVDPAHDLVSHSGANRTDWSAVNESLHQHHHHQHSLNNTLLTNVTNVIANITVTPSPTAAAFSGCSRTTIMGALVQQLSPFLFPCTIEYSLICAVILFEMWKTVKSIPDIDKTRKNSVKPVQAKPAHHFSVDCSQSHKGLFFGIMIIVMTIISMIMYFVLYTQPGYELVATQEVTLWETFMYFMCASAVITGMILMRDLRYIKDTSDEHHSMDLDNLLLIVAQTGVYLYGMFSILGSYFAKWDTVPDRVEGIIAEVFGVVQTSLQTMFILHASHRRCKGAKQVRRKPGREIITFLLVANIAIWFVNTLIKGRAVFRETHLEFFGVWGWTIITHISMPLAIFYRFHSTICLFEVWKVTYKAKAH</sequence>
<keyword evidence="14" id="KW-1185">Reference proteome</keyword>
<keyword evidence="3" id="KW-0813">Transport</keyword>
<dbReference type="OMA" id="ICRMILC"/>
<keyword evidence="5 12" id="KW-0812">Transmembrane</keyword>
<feature type="transmembrane region" description="Helical" evidence="12">
    <location>
        <begin position="574"/>
        <end position="594"/>
    </location>
</feature>
<feature type="transmembrane region" description="Helical" evidence="12">
    <location>
        <begin position="329"/>
        <end position="348"/>
    </location>
</feature>
<feature type="transmembrane region" description="Helical" evidence="12">
    <location>
        <begin position="614"/>
        <end position="630"/>
    </location>
</feature>
<comment type="similarity">
    <text evidence="2">Belongs to the otopetrin family.</text>
</comment>
<reference evidence="13" key="3">
    <citation type="submission" date="2025-05" db="UniProtKB">
        <authorList>
            <consortium name="EnsemblMetazoa"/>
        </authorList>
    </citation>
    <scope>IDENTIFICATION</scope>
</reference>
<feature type="transmembrane region" description="Helical" evidence="12">
    <location>
        <begin position="725"/>
        <end position="745"/>
    </location>
</feature>
<name>A0A6P4ELU9_DRORH</name>
<dbReference type="Proteomes" id="UP001652680">
    <property type="component" value="Unassembled WGS sequence"/>
</dbReference>
<feature type="transmembrane region" description="Helical" evidence="12">
    <location>
        <begin position="240"/>
        <end position="263"/>
    </location>
</feature>
<evidence type="ECO:0000313" key="15">
    <source>
        <dbReference type="RefSeq" id="XP_016974221.1"/>
    </source>
</evidence>
<feature type="transmembrane region" description="Helical" evidence="12">
    <location>
        <begin position="278"/>
        <end position="298"/>
    </location>
</feature>
<accession>A0A6P4ELU9</accession>
<keyword evidence="9 12" id="KW-0472">Membrane</keyword>
<dbReference type="Pfam" id="PF03189">
    <property type="entry name" value="Otopetrin"/>
    <property type="match status" value="1"/>
</dbReference>
<organism evidence="15">
    <name type="scientific">Drosophila rhopaloa</name>
    <name type="common">Fruit fly</name>
    <dbReference type="NCBI Taxonomy" id="1041015"/>
    <lineage>
        <taxon>Eukaryota</taxon>
        <taxon>Metazoa</taxon>
        <taxon>Ecdysozoa</taxon>
        <taxon>Arthropoda</taxon>
        <taxon>Hexapoda</taxon>
        <taxon>Insecta</taxon>
        <taxon>Pterygota</taxon>
        <taxon>Neoptera</taxon>
        <taxon>Endopterygota</taxon>
        <taxon>Diptera</taxon>
        <taxon>Brachycera</taxon>
        <taxon>Muscomorpha</taxon>
        <taxon>Ephydroidea</taxon>
        <taxon>Drosophilidae</taxon>
        <taxon>Drosophila</taxon>
        <taxon>Sophophora</taxon>
    </lineage>
</organism>
<evidence type="ECO:0000256" key="7">
    <source>
        <dbReference type="ARBA" id="ARBA00022989"/>
    </source>
</evidence>
<evidence type="ECO:0000256" key="11">
    <source>
        <dbReference type="SAM" id="MobiDB-lite"/>
    </source>
</evidence>
<gene>
    <name evidence="15" type="primary">LOC108040988</name>
    <name evidence="13" type="synonym">108040988</name>
</gene>
<dbReference type="GO" id="GO:0005886">
    <property type="term" value="C:plasma membrane"/>
    <property type="evidence" value="ECO:0007669"/>
    <property type="project" value="UniProtKB-SubCell"/>
</dbReference>
<dbReference type="GO" id="GO:0015252">
    <property type="term" value="F:proton channel activity"/>
    <property type="evidence" value="ECO:0007669"/>
    <property type="project" value="InterPro"/>
</dbReference>
<evidence type="ECO:0000256" key="6">
    <source>
        <dbReference type="ARBA" id="ARBA00022781"/>
    </source>
</evidence>
<reference evidence="15" key="2">
    <citation type="submission" date="2025-04" db="UniProtKB">
        <authorList>
            <consortium name="RefSeq"/>
        </authorList>
    </citation>
    <scope>IDENTIFICATION</scope>
</reference>
<evidence type="ECO:0000256" key="12">
    <source>
        <dbReference type="SAM" id="Phobius"/>
    </source>
</evidence>
<dbReference type="RefSeq" id="XP_016974221.1">
    <property type="nucleotide sequence ID" value="XM_017118732.1"/>
</dbReference>
<evidence type="ECO:0000256" key="9">
    <source>
        <dbReference type="ARBA" id="ARBA00023136"/>
    </source>
</evidence>
<proteinExistence type="inferred from homology"/>
<dbReference type="EnsemblMetazoa" id="XM_017118732.1">
    <property type="protein sequence ID" value="XP_016974221.1"/>
    <property type="gene ID" value="LOC108040988"/>
</dbReference>
<keyword evidence="10" id="KW-0407">Ion channel</keyword>
<evidence type="ECO:0000256" key="8">
    <source>
        <dbReference type="ARBA" id="ARBA00023065"/>
    </source>
</evidence>
<dbReference type="PANTHER" id="PTHR21522">
    <property type="entry name" value="PROTON CHANNEL OTOP"/>
    <property type="match status" value="1"/>
</dbReference>
<feature type="transmembrane region" description="Helical" evidence="12">
    <location>
        <begin position="368"/>
        <end position="391"/>
    </location>
</feature>
<keyword evidence="6" id="KW-0375">Hydrogen ion transport</keyword>
<feature type="transmembrane region" description="Helical" evidence="12">
    <location>
        <begin position="651"/>
        <end position="674"/>
    </location>
</feature>